<name>B4W4X9_9CYAN</name>
<feature type="domain" description="DUF6883" evidence="2">
    <location>
        <begin position="81"/>
        <end position="181"/>
    </location>
</feature>
<evidence type="ECO:0000313" key="4">
    <source>
        <dbReference type="Proteomes" id="UP000003835"/>
    </source>
</evidence>
<reference evidence="3 4" key="1">
    <citation type="submission" date="2008-07" db="EMBL/GenBank/DDBJ databases">
        <authorList>
            <person name="Tandeau de Marsac N."/>
            <person name="Ferriera S."/>
            <person name="Johnson J."/>
            <person name="Kravitz S."/>
            <person name="Beeson K."/>
            <person name="Sutton G."/>
            <person name="Rogers Y.-H."/>
            <person name="Friedman R."/>
            <person name="Frazier M."/>
            <person name="Venter J.C."/>
        </authorList>
    </citation>
    <scope>NUCLEOTIDE SEQUENCE [LARGE SCALE GENOMIC DNA]</scope>
    <source>
        <strain evidence="3 4">PCC 7420</strain>
    </source>
</reference>
<protein>
    <recommendedName>
        <fullName evidence="2">DUF6883 domain-containing protein</fullName>
    </recommendedName>
</protein>
<evidence type="ECO:0000313" key="3">
    <source>
        <dbReference type="EMBL" id="EDX70746.1"/>
    </source>
</evidence>
<feature type="compositionally biased region" description="Polar residues" evidence="1">
    <location>
        <begin position="60"/>
        <end position="72"/>
    </location>
</feature>
<dbReference type="Proteomes" id="UP000003835">
    <property type="component" value="Unassembled WGS sequence"/>
</dbReference>
<organism evidence="3 4">
    <name type="scientific">Coleofasciculus chthonoplastes PCC 7420</name>
    <dbReference type="NCBI Taxonomy" id="118168"/>
    <lineage>
        <taxon>Bacteria</taxon>
        <taxon>Bacillati</taxon>
        <taxon>Cyanobacteriota</taxon>
        <taxon>Cyanophyceae</taxon>
        <taxon>Coleofasciculales</taxon>
        <taxon>Coleofasciculaceae</taxon>
        <taxon>Coleofasciculus</taxon>
    </lineage>
</organism>
<evidence type="ECO:0000259" key="2">
    <source>
        <dbReference type="Pfam" id="PF21814"/>
    </source>
</evidence>
<feature type="region of interest" description="Disordered" evidence="1">
    <location>
        <begin position="37"/>
        <end position="77"/>
    </location>
</feature>
<evidence type="ECO:0000256" key="1">
    <source>
        <dbReference type="SAM" id="MobiDB-lite"/>
    </source>
</evidence>
<keyword evidence="4" id="KW-1185">Reference proteome</keyword>
<dbReference type="HOGENOM" id="CLU_1472820_0_0_3"/>
<dbReference type="Pfam" id="PF21814">
    <property type="entry name" value="DUF6883"/>
    <property type="match status" value="1"/>
</dbReference>
<dbReference type="eggNOG" id="ENOG5032RU6">
    <property type="taxonomic scope" value="Bacteria"/>
</dbReference>
<accession>B4W4X9</accession>
<sequence>MDKSKQKDLDIESDVIHLYSDRDFTQKLKRFRIGGFTDMGRECDRSPPAPSAKEEVAQPKNDNSLRTGTTKSRQNRKIPDDAIIPDTKLTRYLLVKREQDDKSNFLAQAGFTRDNPDQLKSAIRYLADTVEAVEDRSNEYGTFYRVKGQLMGVNNTNLEVITVWLNRKIDNQFQFITLIPNKE</sequence>
<dbReference type="AlphaFoldDB" id="B4W4X9"/>
<gene>
    <name evidence="3" type="ORF">MC7420_5949</name>
</gene>
<dbReference type="InterPro" id="IPR049250">
    <property type="entry name" value="DUF6883"/>
</dbReference>
<dbReference type="STRING" id="118168.MC7420_5949"/>
<proteinExistence type="predicted"/>
<dbReference type="EMBL" id="DS989882">
    <property type="protein sequence ID" value="EDX70746.1"/>
    <property type="molecule type" value="Genomic_DNA"/>
</dbReference>